<evidence type="ECO:0000313" key="1">
    <source>
        <dbReference type="EMBL" id="MFC4825839.1"/>
    </source>
</evidence>
<keyword evidence="2" id="KW-1185">Reference proteome</keyword>
<dbReference type="EMBL" id="JBHSHT010000002">
    <property type="protein sequence ID" value="MFC4825839.1"/>
    <property type="molecule type" value="Genomic_DNA"/>
</dbReference>
<reference evidence="1 2" key="1">
    <citation type="journal article" date="2019" name="Int. J. Syst. Evol. Microbiol.">
        <title>The Global Catalogue of Microorganisms (GCM) 10K type strain sequencing project: providing services to taxonomists for standard genome sequencing and annotation.</title>
        <authorList>
            <consortium name="The Broad Institute Genomics Platform"/>
            <consortium name="The Broad Institute Genome Sequencing Center for Infectious Disease"/>
            <person name="Wu L."/>
            <person name="Ma J."/>
        </authorList>
    </citation>
    <scope>NUCLEOTIDE SEQUENCE [LARGE SCALE GENOMIC DNA]</scope>
    <source>
        <strain evidence="1 2">XZYJ18</strain>
    </source>
</reference>
<evidence type="ECO:0000313" key="2">
    <source>
        <dbReference type="Proteomes" id="UP001595945"/>
    </source>
</evidence>
<protein>
    <submittedName>
        <fullName evidence="1">Uncharacterized protein</fullName>
    </submittedName>
</protein>
<name>A0ABD5Q5M9_9EURY</name>
<dbReference type="GeneID" id="73043433"/>
<dbReference type="Proteomes" id="UP001595945">
    <property type="component" value="Unassembled WGS sequence"/>
</dbReference>
<gene>
    <name evidence="1" type="ORF">ACFO9K_16410</name>
</gene>
<sequence>MTVCEDMCSITLDHAGDKLRYFVRTDPEAGETDDVELLHLRDDLDWTDRRQREVESELLELVASESYEELMNADNVNQIIKVADTKILFTGFVDDEVVIASFERGILPVLPDVVADFREYMLRRDVSFISLDG</sequence>
<proteinExistence type="predicted"/>
<organism evidence="1 2">
    <name type="scientific">Halorussus aquaticus</name>
    <dbReference type="NCBI Taxonomy" id="2953748"/>
    <lineage>
        <taxon>Archaea</taxon>
        <taxon>Methanobacteriati</taxon>
        <taxon>Methanobacteriota</taxon>
        <taxon>Stenosarchaea group</taxon>
        <taxon>Halobacteria</taxon>
        <taxon>Halobacteriales</taxon>
        <taxon>Haladaptataceae</taxon>
        <taxon>Halorussus</taxon>
    </lineage>
</organism>
<dbReference type="AlphaFoldDB" id="A0ABD5Q5M9"/>
<comment type="caution">
    <text evidence="1">The sequence shown here is derived from an EMBL/GenBank/DDBJ whole genome shotgun (WGS) entry which is preliminary data.</text>
</comment>
<accession>A0ABD5Q5M9</accession>
<dbReference type="RefSeq" id="WP_254268533.1">
    <property type="nucleotide sequence ID" value="NZ_CP100400.1"/>
</dbReference>